<protein>
    <submittedName>
        <fullName evidence="1">Uncharacterized protein</fullName>
    </submittedName>
</protein>
<evidence type="ECO:0000313" key="2">
    <source>
        <dbReference type="Proteomes" id="UP001143910"/>
    </source>
</evidence>
<dbReference type="EMBL" id="JANJQO010003086">
    <property type="protein sequence ID" value="KAJ2965210.1"/>
    <property type="molecule type" value="Genomic_DNA"/>
</dbReference>
<comment type="caution">
    <text evidence="1">The sequence shown here is derived from an EMBL/GenBank/DDBJ whole genome shotgun (WGS) entry which is preliminary data.</text>
</comment>
<sequence>MGTGGKVPRVSPDAAQQLNLDSTPFESVEAVVNGDKETFNLRSATEYYDDLRRVVEFIRQQGSILAVYPRTNDLPAASVLHDLGCIVMQASRGMNTPLAMSLWLPACNWGFKPSLLSLIWLLVRSGVYNAGPDFKGVERRFQALVKTKTDPIAMAIEGEVLYRKGDFVRAEEILRAAMENHNSKSSLVNWEPNCQLTLGKTLAMRKKRDEAAAILQKLSDEGYIEADLELGKILRHVNANEALKYLYKAGCTGALQAFEEMAVMELERAAAAKNPSEAAEHRRWAAEYSRLADRRAEF</sequence>
<reference evidence="1" key="1">
    <citation type="submission" date="2022-08" db="EMBL/GenBank/DDBJ databases">
        <title>Genome Sequence of Lecanicillium fungicola.</title>
        <authorList>
            <person name="Buettner E."/>
        </authorList>
    </citation>
    <scope>NUCLEOTIDE SEQUENCE</scope>
    <source>
        <strain evidence="1">Babe33</strain>
    </source>
</reference>
<accession>A0ACC1MDX0</accession>
<keyword evidence="2" id="KW-1185">Reference proteome</keyword>
<organism evidence="1 2">
    <name type="scientific">Zarea fungicola</name>
    <dbReference type="NCBI Taxonomy" id="93591"/>
    <lineage>
        <taxon>Eukaryota</taxon>
        <taxon>Fungi</taxon>
        <taxon>Dikarya</taxon>
        <taxon>Ascomycota</taxon>
        <taxon>Pezizomycotina</taxon>
        <taxon>Sordariomycetes</taxon>
        <taxon>Hypocreomycetidae</taxon>
        <taxon>Hypocreales</taxon>
        <taxon>Cordycipitaceae</taxon>
        <taxon>Zarea</taxon>
    </lineage>
</organism>
<evidence type="ECO:0000313" key="1">
    <source>
        <dbReference type="EMBL" id="KAJ2965210.1"/>
    </source>
</evidence>
<gene>
    <name evidence="1" type="ORF">NQ176_g10724</name>
</gene>
<dbReference type="Proteomes" id="UP001143910">
    <property type="component" value="Unassembled WGS sequence"/>
</dbReference>
<proteinExistence type="predicted"/>
<name>A0ACC1MDX0_9HYPO</name>